<proteinExistence type="predicted"/>
<name>A0A514D2D9_9VIRU</name>
<reference evidence="1" key="1">
    <citation type="submission" date="2019-05" db="EMBL/GenBank/DDBJ databases">
        <title>Metatranscriptomic reconstruction reveals RNA viruses with the potential to shape carbon cycling in soil.</title>
        <authorList>
            <person name="Starr E.P."/>
            <person name="Nuccio E."/>
            <person name="Pett-Ridge J."/>
            <person name="Banfield J.F."/>
            <person name="Firestone M.K."/>
        </authorList>
    </citation>
    <scope>NUCLEOTIDE SEQUENCE</scope>
    <source>
        <strain evidence="1">H1_Bulk_28_FD_scaffold_40</strain>
    </source>
</reference>
<sequence>MLRFTKCSSSLSQVAVKLGQIPSSLDGYWGPRSIIDWDPVGLVLQSGKFFLRLGEFPTAFVLGISDDSVVGVVEANNPVTSFPYTDAINRGYDRETYSSPLSGLFGTLRSLLASGQGFSGSTNHENFARHETMTGFAAGSMQSIFNRRYSFYAADHLFETDYNLDNVVKGGGMTHDGYFTPVVDHTDSGIADVQPFFDFLSKDGVTWQFNVGAYLLTSTVTDFVYRTGLKPSISYRLSLGFNLYGLTSLYVVDVAYHYNDLQFCVDADPISGFRNSFTFGDVSASWQMVSLDNVYGIFGTTLLSGSASCGPAFTSLTRYRNTAFDPIDKIYQPLSSWFWPLSGFSLEVGHRQWDICCSAYQSTTDAADNLGETIQSRLGYRLAQLASWGVQSGVVLNDISGFPRVGDVSRDDINTVIKRLRGIADPSYSRLLSELVDIDNALRAVMTQFDSHESSWVTHGSFDFDFPSGTFGRESVHLKTRTKIVLKSGLYGLTRALLGKETFDLLVDVFVHNSSVPLGALLSRLSGITASLRAIGSTLFLESFPIVLVHSFVVTSPVTELELSSWGLSNLSVEPIELRVYHRDISLVCPLPRSCKFDFSKQMSISDVLPIILLRSLLASVQSHL</sequence>
<gene>
    <name evidence="1" type="ORF">H1Bulk28FD40_000003</name>
</gene>
<protein>
    <submittedName>
        <fullName evidence="1">Uncharacterized protein</fullName>
    </submittedName>
</protein>
<accession>A0A514D2D9</accession>
<dbReference type="EMBL" id="MN033630">
    <property type="protein sequence ID" value="QDH87790.1"/>
    <property type="molecule type" value="Genomic_RNA"/>
</dbReference>
<evidence type="ECO:0000313" key="1">
    <source>
        <dbReference type="EMBL" id="QDH87790.1"/>
    </source>
</evidence>
<organism evidence="1">
    <name type="scientific">Leviviridae sp</name>
    <dbReference type="NCBI Taxonomy" id="2027243"/>
    <lineage>
        <taxon>Viruses</taxon>
        <taxon>Riboviria</taxon>
        <taxon>Orthornavirae</taxon>
        <taxon>Lenarviricota</taxon>
        <taxon>Leviviricetes</taxon>
        <taxon>Norzivirales</taxon>
        <taxon>Fiersviridae</taxon>
    </lineage>
</organism>